<name>A0A9W9P1N6_PENCI</name>
<evidence type="ECO:0000313" key="2">
    <source>
        <dbReference type="EMBL" id="KAJ5233839.1"/>
    </source>
</evidence>
<feature type="region of interest" description="Disordered" evidence="1">
    <location>
        <begin position="510"/>
        <end position="530"/>
    </location>
</feature>
<gene>
    <name evidence="2" type="ORF">N7469_005605</name>
</gene>
<dbReference type="EMBL" id="JAPQKT010000004">
    <property type="protein sequence ID" value="KAJ5233839.1"/>
    <property type="molecule type" value="Genomic_DNA"/>
</dbReference>
<feature type="region of interest" description="Disordered" evidence="1">
    <location>
        <begin position="71"/>
        <end position="148"/>
    </location>
</feature>
<feature type="compositionally biased region" description="Polar residues" evidence="1">
    <location>
        <begin position="123"/>
        <end position="143"/>
    </location>
</feature>
<proteinExistence type="predicted"/>
<keyword evidence="3" id="KW-1185">Reference proteome</keyword>
<reference evidence="2" key="2">
    <citation type="journal article" date="2023" name="IMA Fungus">
        <title>Comparative genomic study of the Penicillium genus elucidates a diverse pangenome and 15 lateral gene transfer events.</title>
        <authorList>
            <person name="Petersen C."/>
            <person name="Sorensen T."/>
            <person name="Nielsen M.R."/>
            <person name="Sondergaard T.E."/>
            <person name="Sorensen J.L."/>
            <person name="Fitzpatrick D.A."/>
            <person name="Frisvad J.C."/>
            <person name="Nielsen K.L."/>
        </authorList>
    </citation>
    <scope>NUCLEOTIDE SEQUENCE</scope>
    <source>
        <strain evidence="2">IBT 23319</strain>
    </source>
</reference>
<dbReference type="Proteomes" id="UP001147733">
    <property type="component" value="Unassembled WGS sequence"/>
</dbReference>
<dbReference type="RefSeq" id="XP_056501339.1">
    <property type="nucleotide sequence ID" value="XM_056644525.1"/>
</dbReference>
<accession>A0A9W9P1N6</accession>
<feature type="region of interest" description="Disordered" evidence="1">
    <location>
        <begin position="299"/>
        <end position="320"/>
    </location>
</feature>
<feature type="compositionally biased region" description="Basic and acidic residues" evidence="1">
    <location>
        <begin position="300"/>
        <end position="320"/>
    </location>
</feature>
<sequence>MDDSPTINATSILDEQRYRSEVLHFDSAEAEQARAQQLIDDARTLGLKVPEIEASAPLAASIASGMVDLSSPVLSSGSSTGRNSLADGSVTPSYETVSPSPLDQVVSSPSEITIGSERAKPGSTRSLASLSTRPTSYCSSESRNLPGAYGNNADGLSVAANRMSLLSVASADKKEKRRSSLKNAIGRIHFRKKRPSSVLLPPHSQVLISKGETGVEHVFLEQKKDPPTSNNVISRPATTESLAKLEIPLFDKASLQRSLDDPELAEMLERHRMERNRHMAFQDAALSIVRQRHQNAISERYSENERLEEEKREKNTAAASRLEERQLAIEMEQQRDFERAKINSRTRIKHMEGYFRNASPPPSPSPSPSTKAQQSAESISESNGTPPTRRITQQQKEQLEQQYHAHESMDALHEARIKVLRDRQELKLSEAIDRMERELDTLCEQNIQNVKKLQAEHRNEESSVIQALDSKKTELRHRWHLEEAILRRQLEQRNGFVYGPLPTIPFTISTENETDTGTRDSAISVSEGSS</sequence>
<feature type="region of interest" description="Disordered" evidence="1">
    <location>
        <begin position="354"/>
        <end position="405"/>
    </location>
</feature>
<evidence type="ECO:0000256" key="1">
    <source>
        <dbReference type="SAM" id="MobiDB-lite"/>
    </source>
</evidence>
<organism evidence="2 3">
    <name type="scientific">Penicillium citrinum</name>
    <dbReference type="NCBI Taxonomy" id="5077"/>
    <lineage>
        <taxon>Eukaryota</taxon>
        <taxon>Fungi</taxon>
        <taxon>Dikarya</taxon>
        <taxon>Ascomycota</taxon>
        <taxon>Pezizomycotina</taxon>
        <taxon>Eurotiomycetes</taxon>
        <taxon>Eurotiomycetidae</taxon>
        <taxon>Eurotiales</taxon>
        <taxon>Aspergillaceae</taxon>
        <taxon>Penicillium</taxon>
    </lineage>
</organism>
<dbReference type="OrthoDB" id="9977870at2759"/>
<dbReference type="GeneID" id="81383692"/>
<comment type="caution">
    <text evidence="2">The sequence shown here is derived from an EMBL/GenBank/DDBJ whole genome shotgun (WGS) entry which is preliminary data.</text>
</comment>
<protein>
    <submittedName>
        <fullName evidence="2">Uncharacterized protein</fullName>
    </submittedName>
</protein>
<feature type="compositionally biased region" description="Polar residues" evidence="1">
    <location>
        <begin position="90"/>
        <end position="113"/>
    </location>
</feature>
<feature type="compositionally biased region" description="Polar residues" evidence="1">
    <location>
        <begin position="370"/>
        <end position="392"/>
    </location>
</feature>
<reference evidence="2" key="1">
    <citation type="submission" date="2022-11" db="EMBL/GenBank/DDBJ databases">
        <authorList>
            <person name="Petersen C."/>
        </authorList>
    </citation>
    <scope>NUCLEOTIDE SEQUENCE</scope>
    <source>
        <strain evidence="2">IBT 23319</strain>
    </source>
</reference>
<feature type="compositionally biased region" description="Polar residues" evidence="1">
    <location>
        <begin position="519"/>
        <end position="530"/>
    </location>
</feature>
<evidence type="ECO:0000313" key="3">
    <source>
        <dbReference type="Proteomes" id="UP001147733"/>
    </source>
</evidence>
<dbReference type="AlphaFoldDB" id="A0A9W9P1N6"/>